<evidence type="ECO:0000259" key="6">
    <source>
        <dbReference type="PROSITE" id="PS51332"/>
    </source>
</evidence>
<dbReference type="InterPro" id="IPR058240">
    <property type="entry name" value="rSAM_sf"/>
</dbReference>
<dbReference type="PROSITE" id="PS51332">
    <property type="entry name" value="B12_BINDING"/>
    <property type="match status" value="1"/>
</dbReference>
<dbReference type="SFLD" id="SFLDG01082">
    <property type="entry name" value="B12-binding_domain_containing"/>
    <property type="match status" value="1"/>
</dbReference>
<keyword evidence="3" id="KW-0479">Metal-binding</keyword>
<dbReference type="InterPro" id="IPR051198">
    <property type="entry name" value="BchE-like"/>
</dbReference>
<gene>
    <name evidence="7" type="ORF">METZ01_LOCUS387186</name>
</gene>
<name>A0A382UJK8_9ZZZZ</name>
<dbReference type="PANTHER" id="PTHR43409:SF16">
    <property type="entry name" value="SLR0320 PROTEIN"/>
    <property type="match status" value="1"/>
</dbReference>
<sequence length="263" mass="31004">MQISLVQPNFRQGGKAFEAYWLPHSIACVYTYVEHKNPDYFDLNKIIFKREAVDNAAKSMRNDDVVLFSNYMWNWQYNLELSKRLREINRDVIIVFGGPQVSEFRLEEQIEEYNWVDSWVVSEGELSFELLIDNLRNNGRVEKIYKARRLVDLDIPSPYSNGFFDSILEDNPDIKWSTTLETNRGCPFKCTFCDWGSLTYSKIKKFPMPKVYQEIEWLGKNKIEYIFVADANFGVFPPRDSQIVDVMLEVQEKYGYPKVFNAN</sequence>
<dbReference type="GO" id="GO:0031419">
    <property type="term" value="F:cobalamin binding"/>
    <property type="evidence" value="ECO:0007669"/>
    <property type="project" value="InterPro"/>
</dbReference>
<evidence type="ECO:0000256" key="3">
    <source>
        <dbReference type="ARBA" id="ARBA00022723"/>
    </source>
</evidence>
<dbReference type="InterPro" id="IPR006158">
    <property type="entry name" value="Cobalamin-bd"/>
</dbReference>
<dbReference type="GO" id="GO:0046872">
    <property type="term" value="F:metal ion binding"/>
    <property type="evidence" value="ECO:0007669"/>
    <property type="project" value="UniProtKB-KW"/>
</dbReference>
<feature type="domain" description="B12-binding" evidence="6">
    <location>
        <begin position="9"/>
        <end position="142"/>
    </location>
</feature>
<dbReference type="SUPFAM" id="SSF102114">
    <property type="entry name" value="Radical SAM enzymes"/>
    <property type="match status" value="1"/>
</dbReference>
<reference evidence="7" key="1">
    <citation type="submission" date="2018-05" db="EMBL/GenBank/DDBJ databases">
        <authorList>
            <person name="Lanie J.A."/>
            <person name="Ng W.-L."/>
            <person name="Kazmierczak K.M."/>
            <person name="Andrzejewski T.M."/>
            <person name="Davidsen T.M."/>
            <person name="Wayne K.J."/>
            <person name="Tettelin H."/>
            <person name="Glass J.I."/>
            <person name="Rusch D."/>
            <person name="Podicherti R."/>
            <person name="Tsui H.-C.T."/>
            <person name="Winkler M.E."/>
        </authorList>
    </citation>
    <scope>NUCLEOTIDE SEQUENCE</scope>
</reference>
<evidence type="ECO:0000256" key="1">
    <source>
        <dbReference type="ARBA" id="ARBA00001966"/>
    </source>
</evidence>
<organism evidence="7">
    <name type="scientific">marine metagenome</name>
    <dbReference type="NCBI Taxonomy" id="408172"/>
    <lineage>
        <taxon>unclassified sequences</taxon>
        <taxon>metagenomes</taxon>
        <taxon>ecological metagenomes</taxon>
    </lineage>
</organism>
<dbReference type="Gene3D" id="3.40.50.280">
    <property type="entry name" value="Cobalamin-binding domain"/>
    <property type="match status" value="1"/>
</dbReference>
<dbReference type="Gene3D" id="3.80.30.20">
    <property type="entry name" value="tm_1862 like domain"/>
    <property type="match status" value="1"/>
</dbReference>
<dbReference type="InterPro" id="IPR007197">
    <property type="entry name" value="rSAM"/>
</dbReference>
<evidence type="ECO:0000256" key="5">
    <source>
        <dbReference type="ARBA" id="ARBA00023014"/>
    </source>
</evidence>
<dbReference type="AlphaFoldDB" id="A0A382UJK8"/>
<dbReference type="GO" id="GO:0003824">
    <property type="term" value="F:catalytic activity"/>
    <property type="evidence" value="ECO:0007669"/>
    <property type="project" value="InterPro"/>
</dbReference>
<dbReference type="GO" id="GO:0051536">
    <property type="term" value="F:iron-sulfur cluster binding"/>
    <property type="evidence" value="ECO:0007669"/>
    <property type="project" value="UniProtKB-KW"/>
</dbReference>
<dbReference type="PANTHER" id="PTHR43409">
    <property type="entry name" value="ANAEROBIC MAGNESIUM-PROTOPORPHYRIN IX MONOMETHYL ESTER CYCLASE-RELATED"/>
    <property type="match status" value="1"/>
</dbReference>
<evidence type="ECO:0000313" key="7">
    <source>
        <dbReference type="EMBL" id="SVD34332.1"/>
    </source>
</evidence>
<dbReference type="EMBL" id="UINC01144672">
    <property type="protein sequence ID" value="SVD34332.1"/>
    <property type="molecule type" value="Genomic_DNA"/>
</dbReference>
<comment type="cofactor">
    <cofactor evidence="1">
        <name>[4Fe-4S] cluster</name>
        <dbReference type="ChEBI" id="CHEBI:49883"/>
    </cofactor>
</comment>
<accession>A0A382UJK8</accession>
<keyword evidence="5" id="KW-0411">Iron-sulfur</keyword>
<dbReference type="GO" id="GO:0005829">
    <property type="term" value="C:cytosol"/>
    <property type="evidence" value="ECO:0007669"/>
    <property type="project" value="TreeGrafter"/>
</dbReference>
<dbReference type="SFLD" id="SFLDS00029">
    <property type="entry name" value="Radical_SAM"/>
    <property type="match status" value="1"/>
</dbReference>
<dbReference type="InterPro" id="IPR023404">
    <property type="entry name" value="rSAM_horseshoe"/>
</dbReference>
<protein>
    <recommendedName>
        <fullName evidence="6">B12-binding domain-containing protein</fullName>
    </recommendedName>
</protein>
<keyword evidence="2" id="KW-0949">S-adenosyl-L-methionine</keyword>
<feature type="non-terminal residue" evidence="7">
    <location>
        <position position="263"/>
    </location>
</feature>
<evidence type="ECO:0000256" key="2">
    <source>
        <dbReference type="ARBA" id="ARBA00022691"/>
    </source>
</evidence>
<keyword evidence="4" id="KW-0408">Iron</keyword>
<evidence type="ECO:0000256" key="4">
    <source>
        <dbReference type="ARBA" id="ARBA00023004"/>
    </source>
</evidence>
<proteinExistence type="predicted"/>